<gene>
    <name evidence="1" type="ORF">PPL_04500</name>
</gene>
<dbReference type="RefSeq" id="XP_020434922.1">
    <property type="nucleotide sequence ID" value="XM_020575402.1"/>
</dbReference>
<evidence type="ECO:0000313" key="2">
    <source>
        <dbReference type="Proteomes" id="UP000001396"/>
    </source>
</evidence>
<dbReference type="GeneID" id="31359987"/>
<sequence length="33" mass="3298">MLTIVGVLEKISSYVVKDDGGSATTADKTVAGA</sequence>
<evidence type="ECO:0000313" key="1">
    <source>
        <dbReference type="EMBL" id="EFA82805.1"/>
    </source>
</evidence>
<reference evidence="1 2" key="1">
    <citation type="journal article" date="2011" name="Genome Res.">
        <title>Phylogeny-wide analysis of social amoeba genomes highlights ancient origins for complex intercellular communication.</title>
        <authorList>
            <person name="Heidel A.J."/>
            <person name="Lawal H.M."/>
            <person name="Felder M."/>
            <person name="Schilde C."/>
            <person name="Helps N.R."/>
            <person name="Tunggal B."/>
            <person name="Rivero F."/>
            <person name="John U."/>
            <person name="Schleicher M."/>
            <person name="Eichinger L."/>
            <person name="Platzer M."/>
            <person name="Noegel A.A."/>
            <person name="Schaap P."/>
            <person name="Gloeckner G."/>
        </authorList>
    </citation>
    <scope>NUCLEOTIDE SEQUENCE [LARGE SCALE GENOMIC DNA]</scope>
    <source>
        <strain evidence="2">ATCC 26659 / Pp 5 / PN500</strain>
    </source>
</reference>
<dbReference type="InParanoid" id="D3B7R2"/>
<proteinExistence type="predicted"/>
<dbReference type="Proteomes" id="UP000001396">
    <property type="component" value="Unassembled WGS sequence"/>
</dbReference>
<organism evidence="1 2">
    <name type="scientific">Heterostelium pallidum (strain ATCC 26659 / Pp 5 / PN500)</name>
    <name type="common">Cellular slime mold</name>
    <name type="synonym">Polysphondylium pallidum</name>
    <dbReference type="NCBI Taxonomy" id="670386"/>
    <lineage>
        <taxon>Eukaryota</taxon>
        <taxon>Amoebozoa</taxon>
        <taxon>Evosea</taxon>
        <taxon>Eumycetozoa</taxon>
        <taxon>Dictyostelia</taxon>
        <taxon>Acytosteliales</taxon>
        <taxon>Acytosteliaceae</taxon>
        <taxon>Heterostelium</taxon>
    </lineage>
</organism>
<keyword evidence="2" id="KW-1185">Reference proteome</keyword>
<dbReference type="AlphaFoldDB" id="D3B7R2"/>
<dbReference type="EMBL" id="ADBJ01000018">
    <property type="protein sequence ID" value="EFA82805.1"/>
    <property type="molecule type" value="Genomic_DNA"/>
</dbReference>
<accession>D3B7R2</accession>
<name>D3B7R2_HETP5</name>
<comment type="caution">
    <text evidence="1">The sequence shown here is derived from an EMBL/GenBank/DDBJ whole genome shotgun (WGS) entry which is preliminary data.</text>
</comment>
<protein>
    <submittedName>
        <fullName evidence="1">Uncharacterized protein</fullName>
    </submittedName>
</protein>